<dbReference type="AlphaFoldDB" id="A0ABD2YRC3"/>
<evidence type="ECO:0000313" key="2">
    <source>
        <dbReference type="Proteomes" id="UP001630127"/>
    </source>
</evidence>
<comment type="caution">
    <text evidence="1">The sequence shown here is derived from an EMBL/GenBank/DDBJ whole genome shotgun (WGS) entry which is preliminary data.</text>
</comment>
<organism evidence="1 2">
    <name type="scientific">Cinchona calisaya</name>
    <dbReference type="NCBI Taxonomy" id="153742"/>
    <lineage>
        <taxon>Eukaryota</taxon>
        <taxon>Viridiplantae</taxon>
        <taxon>Streptophyta</taxon>
        <taxon>Embryophyta</taxon>
        <taxon>Tracheophyta</taxon>
        <taxon>Spermatophyta</taxon>
        <taxon>Magnoliopsida</taxon>
        <taxon>eudicotyledons</taxon>
        <taxon>Gunneridae</taxon>
        <taxon>Pentapetalae</taxon>
        <taxon>asterids</taxon>
        <taxon>lamiids</taxon>
        <taxon>Gentianales</taxon>
        <taxon>Rubiaceae</taxon>
        <taxon>Cinchonoideae</taxon>
        <taxon>Cinchoneae</taxon>
        <taxon>Cinchona</taxon>
    </lineage>
</organism>
<evidence type="ECO:0008006" key="3">
    <source>
        <dbReference type="Google" id="ProtNLM"/>
    </source>
</evidence>
<evidence type="ECO:0000313" key="1">
    <source>
        <dbReference type="EMBL" id="KAL3509498.1"/>
    </source>
</evidence>
<accession>A0ABD2YRC3</accession>
<reference evidence="1 2" key="1">
    <citation type="submission" date="2024-11" db="EMBL/GenBank/DDBJ databases">
        <title>A near-complete genome assembly of Cinchona calisaya.</title>
        <authorList>
            <person name="Lian D.C."/>
            <person name="Zhao X.W."/>
            <person name="Wei L."/>
        </authorList>
    </citation>
    <scope>NUCLEOTIDE SEQUENCE [LARGE SCALE GENOMIC DNA]</scope>
    <source>
        <tissue evidence="1">Nenye</tissue>
    </source>
</reference>
<name>A0ABD2YRC3_9GENT</name>
<dbReference type="EMBL" id="JBJUIK010000012">
    <property type="protein sequence ID" value="KAL3509498.1"/>
    <property type="molecule type" value="Genomic_DNA"/>
</dbReference>
<sequence>MFFGLVYWGHIIHKNAKSKSLLVLKETLELFCFFSTKEEVRFLITEPLYAIPFLQSHSLFSLQKMNLKFGLPSLMTFATLKLFSFAFNTSPLFTNSSLLI</sequence>
<proteinExistence type="predicted"/>
<gene>
    <name evidence="1" type="ORF">ACH5RR_028899</name>
</gene>
<dbReference type="Proteomes" id="UP001630127">
    <property type="component" value="Unassembled WGS sequence"/>
</dbReference>
<keyword evidence="2" id="KW-1185">Reference proteome</keyword>
<protein>
    <recommendedName>
        <fullName evidence="3">Maturase K</fullName>
    </recommendedName>
</protein>